<sequence>MGSLPHVVEDLQGVVQLYSDGSIFRANDINFNIPIHNDSSIVWKDCEFDTQNNLYLRLYKPISTSTPPTKLPVVYFLHGGGFCVGSRTWPNNHNACQRLSSVLKAVVVAPDYRLAPENRLPAAIDDALTSLKWLQNQAISDGHTWLHGDEVDFDQVYVIGDSSGGNMAHHLAVQLGPSSPELAPVRICGYVLMAPFFGGTVRTKSEAAGKPEPLLNVEILDRFWRLSLPLGKNVDHPLANPLGPLSKNLESVMVDPMLVIAGGIELLRDRVENYARRLKEAGNKVQYVEFEGKHHGFFISDPYSELGNRVLQEIKTWMSKISG</sequence>
<dbReference type="Gene3D" id="3.40.50.1820">
    <property type="entry name" value="alpha/beta hydrolase"/>
    <property type="match status" value="1"/>
</dbReference>
<gene>
    <name evidence="3" type="ORF">ACH5RR_004452</name>
</gene>
<dbReference type="InterPro" id="IPR013094">
    <property type="entry name" value="AB_hydrolase_3"/>
</dbReference>
<evidence type="ECO:0000313" key="3">
    <source>
        <dbReference type="EMBL" id="KAL3535991.1"/>
    </source>
</evidence>
<feature type="domain" description="Alpha/beta hydrolase fold-3" evidence="2">
    <location>
        <begin position="75"/>
        <end position="298"/>
    </location>
</feature>
<dbReference type="AlphaFoldDB" id="A0ABD3AXR9"/>
<accession>A0ABD3AXR9</accession>
<keyword evidence="4" id="KW-1185">Reference proteome</keyword>
<dbReference type="SUPFAM" id="SSF53474">
    <property type="entry name" value="alpha/beta-Hydrolases"/>
    <property type="match status" value="1"/>
</dbReference>
<protein>
    <recommendedName>
        <fullName evidence="2">Alpha/beta hydrolase fold-3 domain-containing protein</fullName>
    </recommendedName>
</protein>
<comment type="caution">
    <text evidence="3">The sequence shown here is derived from an EMBL/GenBank/DDBJ whole genome shotgun (WGS) entry which is preliminary data.</text>
</comment>
<proteinExistence type="inferred from homology"/>
<name>A0ABD3AXR9_9GENT</name>
<dbReference type="InterPro" id="IPR029058">
    <property type="entry name" value="AB_hydrolase_fold"/>
</dbReference>
<evidence type="ECO:0000256" key="1">
    <source>
        <dbReference type="ARBA" id="ARBA00010515"/>
    </source>
</evidence>
<dbReference type="InterPro" id="IPR050466">
    <property type="entry name" value="Carboxylest/Gibb_receptor"/>
</dbReference>
<evidence type="ECO:0000259" key="2">
    <source>
        <dbReference type="Pfam" id="PF07859"/>
    </source>
</evidence>
<dbReference type="PANTHER" id="PTHR23024">
    <property type="entry name" value="ARYLACETAMIDE DEACETYLASE"/>
    <property type="match status" value="1"/>
</dbReference>
<comment type="similarity">
    <text evidence="1">Belongs to the 'GDXG' lipolytic enzyme family.</text>
</comment>
<dbReference type="EMBL" id="JBJUIK010000002">
    <property type="protein sequence ID" value="KAL3535991.1"/>
    <property type="molecule type" value="Genomic_DNA"/>
</dbReference>
<dbReference type="Pfam" id="PF07859">
    <property type="entry name" value="Abhydrolase_3"/>
    <property type="match status" value="1"/>
</dbReference>
<organism evidence="3 4">
    <name type="scientific">Cinchona calisaya</name>
    <dbReference type="NCBI Taxonomy" id="153742"/>
    <lineage>
        <taxon>Eukaryota</taxon>
        <taxon>Viridiplantae</taxon>
        <taxon>Streptophyta</taxon>
        <taxon>Embryophyta</taxon>
        <taxon>Tracheophyta</taxon>
        <taxon>Spermatophyta</taxon>
        <taxon>Magnoliopsida</taxon>
        <taxon>eudicotyledons</taxon>
        <taxon>Gunneridae</taxon>
        <taxon>Pentapetalae</taxon>
        <taxon>asterids</taxon>
        <taxon>lamiids</taxon>
        <taxon>Gentianales</taxon>
        <taxon>Rubiaceae</taxon>
        <taxon>Cinchonoideae</taxon>
        <taxon>Cinchoneae</taxon>
        <taxon>Cinchona</taxon>
    </lineage>
</organism>
<evidence type="ECO:0000313" key="4">
    <source>
        <dbReference type="Proteomes" id="UP001630127"/>
    </source>
</evidence>
<dbReference type="PANTHER" id="PTHR23024:SF406">
    <property type="entry name" value="CARBOXYLESTERASE 15-RELATED"/>
    <property type="match status" value="1"/>
</dbReference>
<dbReference type="Proteomes" id="UP001630127">
    <property type="component" value="Unassembled WGS sequence"/>
</dbReference>
<reference evidence="3 4" key="1">
    <citation type="submission" date="2024-11" db="EMBL/GenBank/DDBJ databases">
        <title>A near-complete genome assembly of Cinchona calisaya.</title>
        <authorList>
            <person name="Lian D.C."/>
            <person name="Zhao X.W."/>
            <person name="Wei L."/>
        </authorList>
    </citation>
    <scope>NUCLEOTIDE SEQUENCE [LARGE SCALE GENOMIC DNA]</scope>
    <source>
        <tissue evidence="3">Nenye</tissue>
    </source>
</reference>